<sequence>MLNVDNGLQNPSCLSGLDISTLFSPTARLPAIKQLESLLSEEGLENLHSLHGHLSYLRHIYNPPVRGSRRIRREMVFPLRQKVLGAEPETYYQLPNSSTTELPSLRTDAFERSYALRWLSALLRAAQRVEVSEENDETRNNLFVSLIDTAAALLALCSGTSGAGVITRDFVFRATPSESISSLPTHSRYPEQVGVTLTDCPLDNADFGSVGAQTWGGACVLAEEIVRTPWIFFPGVAAGANSQQPNPSTRHFRILELGAGTGLVSLVTTKLIQGIIQPESKIGEDLGQQSRVEIVATDYYPSVLKNLAANVEANFPNLAQGNAESRVCLSTCVLDWEAFHNSDLSSQQTPLSHPFDLILGADIIYEPLHAQWIRHCLVKLLRRPLVAQANTELIAFFHLMIPLRPSFVVESETVERVFPFADLREVDAGTSEGHLDLVIFTKEIILCDAAVATDEAGDDVREYNMDDDEGVQYAYYIIGWGRPQAWLL</sequence>
<name>V2XDW4_MONRO</name>
<dbReference type="Gene3D" id="3.40.50.150">
    <property type="entry name" value="Vaccinia Virus protein VP39"/>
    <property type="match status" value="1"/>
</dbReference>
<keyword evidence="1" id="KW-0808">Transferase</keyword>
<dbReference type="EMBL" id="AWSO01000027">
    <property type="protein sequence ID" value="ESK97383.1"/>
    <property type="molecule type" value="Genomic_DNA"/>
</dbReference>
<dbReference type="OrthoDB" id="433955at2759"/>
<protein>
    <submittedName>
        <fullName evidence="1">S-adenosylmethionine-dependent methyltransferase</fullName>
    </submittedName>
</protein>
<accession>V2XDW4</accession>
<reference evidence="1 2" key="1">
    <citation type="journal article" date="2014" name="BMC Genomics">
        <title>Genome and secretome analysis of the hemibiotrophic fungal pathogen, Moniliophthora roreri, which causes frosty pod rot disease of cacao: mechanisms of the biotrophic and necrotrophic phases.</title>
        <authorList>
            <person name="Meinhardt L.W."/>
            <person name="Costa G.G.L."/>
            <person name="Thomazella D.P.T."/>
            <person name="Teixeira P.J.P.L."/>
            <person name="Carazzolle M.F."/>
            <person name="Schuster S.C."/>
            <person name="Carlson J.E."/>
            <person name="Guiltinan M.J."/>
            <person name="Mieczkowski P."/>
            <person name="Farmer A."/>
            <person name="Ramaraj T."/>
            <person name="Crozier J."/>
            <person name="Davis R.E."/>
            <person name="Shao J."/>
            <person name="Melnick R.L."/>
            <person name="Pereira G.A.G."/>
            <person name="Bailey B.A."/>
        </authorList>
    </citation>
    <scope>NUCLEOTIDE SEQUENCE [LARGE SCALE GENOMIC DNA]</scope>
    <source>
        <strain evidence="1 2">MCA 2997</strain>
    </source>
</reference>
<comment type="caution">
    <text evidence="1">The sequence shown here is derived from an EMBL/GenBank/DDBJ whole genome shotgun (WGS) entry which is preliminary data.</text>
</comment>
<dbReference type="PANTHER" id="PTHR14614">
    <property type="entry name" value="HEPATOCELLULAR CARCINOMA-ASSOCIATED ANTIGEN"/>
    <property type="match status" value="1"/>
</dbReference>
<dbReference type="AlphaFoldDB" id="V2XDW4"/>
<dbReference type="HOGENOM" id="CLU_030437_0_0_1"/>
<evidence type="ECO:0000313" key="1">
    <source>
        <dbReference type="EMBL" id="ESK97383.1"/>
    </source>
</evidence>
<organism evidence="1 2">
    <name type="scientific">Moniliophthora roreri (strain MCA 2997)</name>
    <name type="common">Cocoa frosty pod rot fungus</name>
    <name type="synonym">Crinipellis roreri</name>
    <dbReference type="NCBI Taxonomy" id="1381753"/>
    <lineage>
        <taxon>Eukaryota</taxon>
        <taxon>Fungi</taxon>
        <taxon>Dikarya</taxon>
        <taxon>Basidiomycota</taxon>
        <taxon>Agaricomycotina</taxon>
        <taxon>Agaricomycetes</taxon>
        <taxon>Agaricomycetidae</taxon>
        <taxon>Agaricales</taxon>
        <taxon>Marasmiineae</taxon>
        <taxon>Marasmiaceae</taxon>
        <taxon>Moniliophthora</taxon>
    </lineage>
</organism>
<dbReference type="Proteomes" id="UP000017559">
    <property type="component" value="Unassembled WGS sequence"/>
</dbReference>
<gene>
    <name evidence="1" type="ORF">Moror_17814</name>
</gene>
<dbReference type="GO" id="GO:0008757">
    <property type="term" value="F:S-adenosylmethionine-dependent methyltransferase activity"/>
    <property type="evidence" value="ECO:0007669"/>
    <property type="project" value="UniProtKB-ARBA"/>
</dbReference>
<proteinExistence type="predicted"/>
<dbReference type="GO" id="GO:0032259">
    <property type="term" value="P:methylation"/>
    <property type="evidence" value="ECO:0007669"/>
    <property type="project" value="UniProtKB-KW"/>
</dbReference>
<keyword evidence="1" id="KW-0489">Methyltransferase</keyword>
<dbReference type="InterPro" id="IPR029063">
    <property type="entry name" value="SAM-dependent_MTases_sf"/>
</dbReference>
<dbReference type="SUPFAM" id="SSF53335">
    <property type="entry name" value="S-adenosyl-L-methionine-dependent methyltransferases"/>
    <property type="match status" value="1"/>
</dbReference>
<dbReference type="InterPro" id="IPR019410">
    <property type="entry name" value="Methyltransf_16"/>
</dbReference>
<keyword evidence="2" id="KW-1185">Reference proteome</keyword>
<dbReference type="Pfam" id="PF10294">
    <property type="entry name" value="Methyltransf_16"/>
    <property type="match status" value="1"/>
</dbReference>
<evidence type="ECO:0000313" key="2">
    <source>
        <dbReference type="Proteomes" id="UP000017559"/>
    </source>
</evidence>
<dbReference type="KEGG" id="mrr:Moror_17814"/>